<reference evidence="3" key="1">
    <citation type="journal article" date="2015" name="Nature">
        <title>Complex archaea that bridge the gap between prokaryotes and eukaryotes.</title>
        <authorList>
            <person name="Spang A."/>
            <person name="Saw J.H."/>
            <person name="Jorgensen S.L."/>
            <person name="Zaremba-Niedzwiedzka K."/>
            <person name="Martijn J."/>
            <person name="Lind A.E."/>
            <person name="van Eijk R."/>
            <person name="Schleper C."/>
            <person name="Guy L."/>
            <person name="Ettema T.J."/>
        </authorList>
    </citation>
    <scope>NUCLEOTIDE SEQUENCE</scope>
</reference>
<dbReference type="Pfam" id="PF07460">
    <property type="entry name" value="NUMOD3"/>
    <property type="match status" value="1"/>
</dbReference>
<dbReference type="GO" id="GO:0003677">
    <property type="term" value="F:DNA binding"/>
    <property type="evidence" value="ECO:0007669"/>
    <property type="project" value="InterPro"/>
</dbReference>
<dbReference type="GO" id="GO:0008270">
    <property type="term" value="F:zinc ion binding"/>
    <property type="evidence" value="ECO:0007669"/>
    <property type="project" value="InterPro"/>
</dbReference>
<dbReference type="GO" id="GO:0004519">
    <property type="term" value="F:endonuclease activity"/>
    <property type="evidence" value="ECO:0007669"/>
    <property type="project" value="InterPro"/>
</dbReference>
<evidence type="ECO:0008006" key="4">
    <source>
        <dbReference type="Google" id="ProtNLM"/>
    </source>
</evidence>
<accession>A0A0F9SXM4</accession>
<comment type="caution">
    <text evidence="3">The sequence shown here is derived from an EMBL/GenBank/DDBJ whole genome shotgun (WGS) entry which is preliminary data.</text>
</comment>
<evidence type="ECO:0000259" key="2">
    <source>
        <dbReference type="Pfam" id="PF07460"/>
    </source>
</evidence>
<dbReference type="InterPro" id="IPR003611">
    <property type="entry name" value="NUMOD3"/>
</dbReference>
<name>A0A0F9SXM4_9ZZZZ</name>
<dbReference type="InterPro" id="IPR003615">
    <property type="entry name" value="HNH_nuc"/>
</dbReference>
<dbReference type="SUPFAM" id="SSF64496">
    <property type="entry name" value="DNA-binding domain of intron-encoded endonucleases"/>
    <property type="match status" value="1"/>
</dbReference>
<dbReference type="Pfam" id="PF01844">
    <property type="entry name" value="HNH"/>
    <property type="match status" value="1"/>
</dbReference>
<organism evidence="3">
    <name type="scientific">marine sediment metagenome</name>
    <dbReference type="NCBI Taxonomy" id="412755"/>
    <lineage>
        <taxon>unclassified sequences</taxon>
        <taxon>metagenomes</taxon>
        <taxon>ecological metagenomes</taxon>
    </lineage>
</organism>
<evidence type="ECO:0000313" key="3">
    <source>
        <dbReference type="EMBL" id="KKN67367.1"/>
    </source>
</evidence>
<feature type="domain" description="Nuclease associated modular" evidence="2">
    <location>
        <begin position="6"/>
        <end position="31"/>
    </location>
</feature>
<dbReference type="InterPro" id="IPR002711">
    <property type="entry name" value="HNH"/>
</dbReference>
<dbReference type="CDD" id="cd00085">
    <property type="entry name" value="HNHc"/>
    <property type="match status" value="1"/>
</dbReference>
<proteinExistence type="predicted"/>
<feature type="domain" description="HNH" evidence="1">
    <location>
        <begin position="45"/>
        <end position="78"/>
    </location>
</feature>
<dbReference type="Gene3D" id="1.10.30.50">
    <property type="match status" value="1"/>
</dbReference>
<dbReference type="EMBL" id="LAZR01000476">
    <property type="protein sequence ID" value="KKN67367.1"/>
    <property type="molecule type" value="Genomic_DNA"/>
</dbReference>
<dbReference type="AlphaFoldDB" id="A0A0F9SXM4"/>
<gene>
    <name evidence="3" type="ORF">LCGC14_0462310</name>
</gene>
<evidence type="ECO:0000259" key="1">
    <source>
        <dbReference type="Pfam" id="PF01844"/>
    </source>
</evidence>
<sequence length="87" mass="10171">MSLYSKMQKDRSGKNNNFYGKFHTEETKRKIGEKSKGRQGFWLGKKLEADHIKPFALFPELRFAIDNGRTLCKDCHRKTDTYAGRVN</sequence>
<protein>
    <recommendedName>
        <fullName evidence="4">HNH nuclease domain-containing protein</fullName>
    </recommendedName>
</protein>